<name>A0ACC2X8X3_9TREE</name>
<dbReference type="EMBL" id="JASBWV010000023">
    <property type="protein sequence ID" value="KAJ9119854.1"/>
    <property type="molecule type" value="Genomic_DNA"/>
</dbReference>
<proteinExistence type="predicted"/>
<keyword evidence="2" id="KW-1185">Reference proteome</keyword>
<gene>
    <name evidence="1" type="ORF">QFC24_005568</name>
</gene>
<reference evidence="1" key="1">
    <citation type="submission" date="2023-04" db="EMBL/GenBank/DDBJ databases">
        <title>Draft Genome sequencing of Naganishia species isolated from polar environments using Oxford Nanopore Technology.</title>
        <authorList>
            <person name="Leo P."/>
            <person name="Venkateswaran K."/>
        </authorList>
    </citation>
    <scope>NUCLEOTIDE SEQUENCE</scope>
    <source>
        <strain evidence="1">DBVPG 5303</strain>
    </source>
</reference>
<evidence type="ECO:0000313" key="2">
    <source>
        <dbReference type="Proteomes" id="UP001234202"/>
    </source>
</evidence>
<comment type="caution">
    <text evidence="1">The sequence shown here is derived from an EMBL/GenBank/DDBJ whole genome shotgun (WGS) entry which is preliminary data.</text>
</comment>
<protein>
    <submittedName>
        <fullName evidence="1">Uncharacterized protein</fullName>
    </submittedName>
</protein>
<dbReference type="Proteomes" id="UP001234202">
    <property type="component" value="Unassembled WGS sequence"/>
</dbReference>
<evidence type="ECO:0000313" key="1">
    <source>
        <dbReference type="EMBL" id="KAJ9119854.1"/>
    </source>
</evidence>
<accession>A0ACC2X8X3</accession>
<organism evidence="1 2">
    <name type="scientific">Naganishia onofrii</name>
    <dbReference type="NCBI Taxonomy" id="1851511"/>
    <lineage>
        <taxon>Eukaryota</taxon>
        <taxon>Fungi</taxon>
        <taxon>Dikarya</taxon>
        <taxon>Basidiomycota</taxon>
        <taxon>Agaricomycotina</taxon>
        <taxon>Tremellomycetes</taxon>
        <taxon>Filobasidiales</taxon>
        <taxon>Filobasidiaceae</taxon>
        <taxon>Naganishia</taxon>
    </lineage>
</organism>
<sequence>MSEQTTPKMDEGHAVDPATTARDGEEGDVAYSLENRAANEGTGDGVRAAPGKALETTTTASLVESSVLGPLPSAPAPSFPSILRLPPGFSSRKIDQTIGNPHGGETSSWRVSCSRLSDLPYMRGSLPGSAKGASGILRMPMSAMGIGFGETERLKHARFQISPQVIRDIRPRKYLPPARRDPTLGDEADVKERRNSLNDSTHRRMLANSFGTTKQTRAPRAGTTVPVEFPETTLIGPGRLPTFEEQKLIRLARGTAIATVKTVIAPIADGNREKHSTGSSRSLLSIEREDRREETTKGASEQTRLTVPVLSTPKLLKVGNPIPRTDIILCKFYHTPGLKCTASPCRFIHEINRSAFISPITEALDVKLSLATPGTPENHQEGGEDRVEESVEIVEVFRMSGGGKGAGSVYAKAKFKSTLRQPSSSRDRGIDWPHELPGEGDDEKLSEALGTKGQSDDITGESAGLMSEGGEVSTARIDQALPVRISSLTPTLERQEVSLRADKKSVQTTQSTEGDIQRDVSSPRLPLSTAVTTSTKDTNNESETIAACSPRETTFTILAPKPNPSIMLDDRPLTWSREGTPLPNGNKTIKFKSSNIIVPDYRWTKDEGMVASPSAAAVEFPQALQDMKKLASSRPSAPIWSTGTPHDKALNWADSISPRTIVAPVQYANAPPMDTWRKIQPLQKDHLNIVGTTAHQSATGIGNAQDESPLLPITAYSFSTDSSPPETPATQQQEVVTPENHHVDLPAIHIVHDTVAQVGGERQSVEAWRAQEHLANMNRLVTGHHDDMYATTSVYPWMVETFLQHSDAASMSEMWIDDPLSSGYGPVMSKNQFARQLARQARSGDLPPQVPQSKTNYRIRLPPYVNDSVVTHFGMHALSSHDSDVIGRAGKSSGYVPHKLRISARIFLTRECQRCPAAKPCRHYAEGKCLAGDKCHFAHVKSVTPHEKDAKAGTFRKRKGDIQAEIANNDSHVVEGKHPSTSKAANKKSTDKQNLTEASRADDIEIVMNV</sequence>